<dbReference type="GO" id="GO:0004518">
    <property type="term" value="F:nuclease activity"/>
    <property type="evidence" value="ECO:0007669"/>
    <property type="project" value="UniProtKB-KW"/>
</dbReference>
<dbReference type="SUPFAM" id="SSF49265">
    <property type="entry name" value="Fibronectin type III"/>
    <property type="match status" value="1"/>
</dbReference>
<dbReference type="SUPFAM" id="SSF54060">
    <property type="entry name" value="His-Me finger endonucleases"/>
    <property type="match status" value="1"/>
</dbReference>
<evidence type="ECO:0000256" key="4">
    <source>
        <dbReference type="SAM" id="SignalP"/>
    </source>
</evidence>
<evidence type="ECO:0000256" key="3">
    <source>
        <dbReference type="ARBA" id="ARBA00022801"/>
    </source>
</evidence>
<dbReference type="Proteomes" id="UP000244905">
    <property type="component" value="Unassembled WGS sequence"/>
</dbReference>
<comment type="similarity">
    <text evidence="1">Belongs to the EndA/NucM nuclease family.</text>
</comment>
<name>A0A2V1IMC9_9BACT</name>
<keyword evidence="7" id="KW-1185">Reference proteome</keyword>
<dbReference type="EMBL" id="PUEC01000003">
    <property type="protein sequence ID" value="PWB03915.1"/>
    <property type="molecule type" value="Genomic_DNA"/>
</dbReference>
<organism evidence="6 7">
    <name type="scientific">Duncaniella muris</name>
    <dbReference type="NCBI Taxonomy" id="2094150"/>
    <lineage>
        <taxon>Bacteria</taxon>
        <taxon>Pseudomonadati</taxon>
        <taxon>Bacteroidota</taxon>
        <taxon>Bacteroidia</taxon>
        <taxon>Bacteroidales</taxon>
        <taxon>Muribaculaceae</taxon>
        <taxon>Duncaniella</taxon>
    </lineage>
</organism>
<evidence type="ECO:0000313" key="6">
    <source>
        <dbReference type="EMBL" id="PWB03915.1"/>
    </source>
</evidence>
<evidence type="ECO:0000256" key="2">
    <source>
        <dbReference type="ARBA" id="ARBA00022722"/>
    </source>
</evidence>
<evidence type="ECO:0000313" key="7">
    <source>
        <dbReference type="Proteomes" id="UP000244905"/>
    </source>
</evidence>
<keyword evidence="2" id="KW-0540">Nuclease</keyword>
<dbReference type="PANTHER" id="PTHR33607">
    <property type="entry name" value="ENDONUCLEASE-1"/>
    <property type="match status" value="1"/>
</dbReference>
<feature type="domain" description="Fibronectin type-III" evidence="5">
    <location>
        <begin position="384"/>
        <end position="470"/>
    </location>
</feature>
<dbReference type="InterPro" id="IPR003961">
    <property type="entry name" value="FN3_dom"/>
</dbReference>
<comment type="caution">
    <text evidence="6">The sequence shown here is derived from an EMBL/GenBank/DDBJ whole genome shotgun (WGS) entry which is preliminary data.</text>
</comment>
<keyword evidence="4" id="KW-0732">Signal</keyword>
<feature type="chain" id="PRO_5016172016" description="Fibronectin type-III domain-containing protein" evidence="4">
    <location>
        <begin position="18"/>
        <end position="801"/>
    </location>
</feature>
<evidence type="ECO:0000256" key="1">
    <source>
        <dbReference type="ARBA" id="ARBA00006429"/>
    </source>
</evidence>
<dbReference type="CDD" id="cd00063">
    <property type="entry name" value="FN3"/>
    <property type="match status" value="1"/>
</dbReference>
<dbReference type="InterPro" id="IPR036116">
    <property type="entry name" value="FN3_sf"/>
</dbReference>
<dbReference type="PROSITE" id="PS50853">
    <property type="entry name" value="FN3"/>
    <property type="match status" value="1"/>
</dbReference>
<dbReference type="GO" id="GO:0016787">
    <property type="term" value="F:hydrolase activity"/>
    <property type="evidence" value="ECO:0007669"/>
    <property type="project" value="UniProtKB-KW"/>
</dbReference>
<dbReference type="InterPro" id="IPR007346">
    <property type="entry name" value="Endonuclease-I"/>
</dbReference>
<dbReference type="PANTHER" id="PTHR33607:SF2">
    <property type="entry name" value="ENDONUCLEASE-1"/>
    <property type="match status" value="1"/>
</dbReference>
<dbReference type="InterPro" id="IPR044925">
    <property type="entry name" value="His-Me_finger_sf"/>
</dbReference>
<accession>A0A2V1IMC9</accession>
<dbReference type="Pfam" id="PF04231">
    <property type="entry name" value="Endonuclease_1"/>
    <property type="match status" value="1"/>
</dbReference>
<evidence type="ECO:0000259" key="5">
    <source>
        <dbReference type="PROSITE" id="PS50853"/>
    </source>
</evidence>
<dbReference type="AlphaFoldDB" id="A0A2V1IMC9"/>
<feature type="signal peptide" evidence="4">
    <location>
        <begin position="1"/>
        <end position="17"/>
    </location>
</feature>
<reference evidence="7" key="1">
    <citation type="submission" date="2018-02" db="EMBL/GenBank/DDBJ databases">
        <authorList>
            <person name="Clavel T."/>
            <person name="Strowig T."/>
        </authorList>
    </citation>
    <scope>NUCLEOTIDE SEQUENCE [LARGE SCALE GENOMIC DNA]</scope>
    <source>
        <strain evidence="7">DSM 103720</strain>
    </source>
</reference>
<proteinExistence type="inferred from homology"/>
<gene>
    <name evidence="6" type="ORF">C5O23_01860</name>
</gene>
<keyword evidence="3" id="KW-0378">Hydrolase</keyword>
<dbReference type="Gene3D" id="2.60.40.10">
    <property type="entry name" value="Immunoglobulins"/>
    <property type="match status" value="1"/>
</dbReference>
<protein>
    <recommendedName>
        <fullName evidence="5">Fibronectin type-III domain-containing protein</fullName>
    </recommendedName>
</protein>
<sequence length="801" mass="86890">MTSMKRLLSLLPSFLMAAVLWGAAPSDYYKSCEGKKAADLLSALCKVVGPHTNVGYKGLWDVYGSSDIDENGKIWDMYSTKRWTFRKEQCGSGYTKVGDCYNREHSLPKSWFNDASPMYSDAFHIYPTDGKVNGQRSNHPYGECANGSSVAAANGVKPLGKLGASTFPGYSGTVFEPVDEYKGDFARSYFYMAAAYNDRIASWNATEARAMLDQNSYPVFDAWAVSLLLKWHRQDPVSQKEIDRNEAVSRYQGNRNPFIDCPDLAEHIWGDKKTEGWHSSAVQQPVINLPLNGSTVNFGVTAVNYPLQVPVRIEGMNLTSAVSLTVSSSDFSLSRTSVPAAEINGSAATVNVTFRSSTAKNATAVLTLSSGSLVTKVNLTASAINGIPAHEAAYVTEDSFTACWTGLAGDSDYTLTVSLNGTPISGYPVTVRADDGRHIVTGLEPGTTYTYQLSSATMKSNIVTVTTAVPQPSIDIMHYGSDSRVVLTAMPGEPSDCEEFWLETENIDSEITLSVNSPFELSTDKAEWTRTLILRPMEDRFYIRIAASPAGHYETFITATAGSYSTDDSMVEAIVTDPSVPTFIETFNPIGSTSYGNHVYKGSATTWNCKDVLFSASEGVDKTGAVRFGKTTSSSITTASAKPAGIGTISFQAKRFGTDDDAVIEVEYSADSGQTWQSAGKAEISSSAYTEFTFPVNVKGDNLIRLRQTSGERVNIDNFTVTDYAGQSAIEIVDDIQTWEAYSLGGSLVIENHGEASRFIVYNLEGMILADRTVSGSATLPLTPGFYIVSNLTDIRRVVVK</sequence>
<dbReference type="InterPro" id="IPR013783">
    <property type="entry name" value="Ig-like_fold"/>
</dbReference>